<keyword evidence="4 6" id="KW-0328">Glycosyltransferase</keyword>
<dbReference type="PaxDb" id="522772-Dacet_1411"/>
<dbReference type="Gene3D" id="3.40.50.2020">
    <property type="match status" value="1"/>
</dbReference>
<dbReference type="FunFam" id="3.40.50.2020:FF:000020">
    <property type="entry name" value="Bifunctional protein PyrR"/>
    <property type="match status" value="1"/>
</dbReference>
<comment type="function">
    <text evidence="4">Regulates the transcription of the pyrimidine nucleotide (pyr) operon in response to exogenous pyrimidines.</text>
</comment>
<dbReference type="EMBL" id="CP001968">
    <property type="protein sequence ID" value="ADD68181.1"/>
    <property type="molecule type" value="Genomic_DNA"/>
</dbReference>
<reference evidence="6 7" key="1">
    <citation type="journal article" date="2010" name="Stand. Genomic Sci.">
        <title>Complete genome sequence of Denitrovibrio acetiphilus type strain (N2460).</title>
        <authorList>
            <person name="Kiss H."/>
            <person name="Lang E."/>
            <person name="Lapidus A."/>
            <person name="Copeland A."/>
            <person name="Nolan M."/>
            <person name="Glavina Del Rio T."/>
            <person name="Chen F."/>
            <person name="Lucas S."/>
            <person name="Tice H."/>
            <person name="Cheng J.F."/>
            <person name="Han C."/>
            <person name="Goodwin L."/>
            <person name="Pitluck S."/>
            <person name="Liolios K."/>
            <person name="Pati A."/>
            <person name="Ivanova N."/>
            <person name="Mavromatis K."/>
            <person name="Chen A."/>
            <person name="Palaniappan K."/>
            <person name="Land M."/>
            <person name="Hauser L."/>
            <person name="Chang Y.J."/>
            <person name="Jeffries C.D."/>
            <person name="Detter J.C."/>
            <person name="Brettin T."/>
            <person name="Spring S."/>
            <person name="Rohde M."/>
            <person name="Goker M."/>
            <person name="Woyke T."/>
            <person name="Bristow J."/>
            <person name="Eisen J.A."/>
            <person name="Markowitz V."/>
            <person name="Hugenholtz P."/>
            <person name="Kyrpides N.C."/>
            <person name="Klenk H.P."/>
        </authorList>
    </citation>
    <scope>NUCLEOTIDE SEQUENCE [LARGE SCALE GENOMIC DNA]</scope>
    <source>
        <strain evidence="7">DSM 12809 / NBRC 114555 / N2460</strain>
    </source>
</reference>
<dbReference type="STRING" id="522772.Dacet_1411"/>
<dbReference type="EC" id="2.4.2.9" evidence="4"/>
<dbReference type="GO" id="GO:0006355">
    <property type="term" value="P:regulation of DNA-templated transcription"/>
    <property type="evidence" value="ECO:0007669"/>
    <property type="project" value="UniProtKB-UniRule"/>
</dbReference>
<dbReference type="Proteomes" id="UP000002012">
    <property type="component" value="Chromosome"/>
</dbReference>
<keyword evidence="3 4" id="KW-0804">Transcription</keyword>
<protein>
    <recommendedName>
        <fullName evidence="4">Bifunctional protein PyrR</fullName>
    </recommendedName>
    <domain>
        <recommendedName>
            <fullName evidence="4">Pyrimidine operon regulatory protein</fullName>
        </recommendedName>
    </domain>
    <domain>
        <recommendedName>
            <fullName evidence="4">Uracil phosphoribosyltransferase</fullName>
            <shortName evidence="4">UPRTase</shortName>
            <ecNumber evidence="4">2.4.2.9</ecNumber>
        </recommendedName>
    </domain>
</protein>
<evidence type="ECO:0000256" key="2">
    <source>
        <dbReference type="ARBA" id="ARBA00023015"/>
    </source>
</evidence>
<dbReference type="PANTHER" id="PTHR11608">
    <property type="entry name" value="BIFUNCTIONAL PROTEIN PYRR"/>
    <property type="match status" value="1"/>
</dbReference>
<dbReference type="PANTHER" id="PTHR11608:SF0">
    <property type="entry name" value="BIFUNCTIONAL PROTEIN PYRR"/>
    <property type="match status" value="1"/>
</dbReference>
<dbReference type="KEGG" id="dap:Dacet_1411"/>
<dbReference type="SUPFAM" id="SSF53271">
    <property type="entry name" value="PRTase-like"/>
    <property type="match status" value="1"/>
</dbReference>
<keyword evidence="7" id="KW-1185">Reference proteome</keyword>
<comment type="similarity">
    <text evidence="1 4">Belongs to the purine/pyrimidine phosphoribosyltransferase family. PyrR subfamily.</text>
</comment>
<dbReference type="OrthoDB" id="9802227at2"/>
<feature type="domain" description="Phosphoribosyltransferase" evidence="5">
    <location>
        <begin position="4"/>
        <end position="145"/>
    </location>
</feature>
<feature type="short sequence motif" description="PRPP-binding" evidence="4">
    <location>
        <begin position="98"/>
        <end position="110"/>
    </location>
</feature>
<evidence type="ECO:0000313" key="7">
    <source>
        <dbReference type="Proteomes" id="UP000002012"/>
    </source>
</evidence>
<dbReference type="GO" id="GO:0004845">
    <property type="term" value="F:uracil phosphoribosyltransferase activity"/>
    <property type="evidence" value="ECO:0007669"/>
    <property type="project" value="UniProtKB-UniRule"/>
</dbReference>
<comment type="catalytic activity">
    <reaction evidence="4">
        <text>UMP + diphosphate = 5-phospho-alpha-D-ribose 1-diphosphate + uracil</text>
        <dbReference type="Rhea" id="RHEA:13017"/>
        <dbReference type="ChEBI" id="CHEBI:17568"/>
        <dbReference type="ChEBI" id="CHEBI:33019"/>
        <dbReference type="ChEBI" id="CHEBI:57865"/>
        <dbReference type="ChEBI" id="CHEBI:58017"/>
        <dbReference type="EC" id="2.4.2.9"/>
    </reaction>
</comment>
<dbReference type="Pfam" id="PF00156">
    <property type="entry name" value="Pribosyltran"/>
    <property type="match status" value="1"/>
</dbReference>
<organism evidence="6 7">
    <name type="scientific">Denitrovibrio acetiphilus (strain DSM 12809 / NBRC 114555 / N2460)</name>
    <dbReference type="NCBI Taxonomy" id="522772"/>
    <lineage>
        <taxon>Bacteria</taxon>
        <taxon>Pseudomonadati</taxon>
        <taxon>Deferribacterota</taxon>
        <taxon>Deferribacteres</taxon>
        <taxon>Deferribacterales</taxon>
        <taxon>Geovibrionaceae</taxon>
        <taxon>Denitrovibrio</taxon>
    </lineage>
</organism>
<evidence type="ECO:0000256" key="1">
    <source>
        <dbReference type="ARBA" id="ARBA00005565"/>
    </source>
</evidence>
<dbReference type="HAMAP" id="MF_01219">
    <property type="entry name" value="PyrR"/>
    <property type="match status" value="1"/>
</dbReference>
<accession>D4H832</accession>
<evidence type="ECO:0000313" key="6">
    <source>
        <dbReference type="EMBL" id="ADD68181.1"/>
    </source>
</evidence>
<sequence>MPSKEIMNSDEMSRTLNRIVYQILENMKDTGEVCLVGIRRGGAHLADRLNEIFKSEGKPDIRVGYLDITLYRDDLTSIADYPVLQGTEINFDVIGKHIILVDDVIFTGRTTRAAIDALIDLGRPQKISLAVFIDRGHRELPVQPDFVGKYVPTSRDEIIEVALKEQAGSDYVRIINK</sequence>
<name>D4H832_DENA2</name>
<dbReference type="CDD" id="cd06223">
    <property type="entry name" value="PRTases_typeI"/>
    <property type="match status" value="1"/>
</dbReference>
<dbReference type="InterPro" id="IPR050137">
    <property type="entry name" value="PyrR_bifunctional"/>
</dbReference>
<dbReference type="InterPro" id="IPR023050">
    <property type="entry name" value="PyrR"/>
</dbReference>
<evidence type="ECO:0000256" key="3">
    <source>
        <dbReference type="ARBA" id="ARBA00023163"/>
    </source>
</evidence>
<evidence type="ECO:0000259" key="5">
    <source>
        <dbReference type="Pfam" id="PF00156"/>
    </source>
</evidence>
<dbReference type="RefSeq" id="WP_013010702.1">
    <property type="nucleotide sequence ID" value="NC_013943.1"/>
</dbReference>
<dbReference type="InterPro" id="IPR029057">
    <property type="entry name" value="PRTase-like"/>
</dbReference>
<keyword evidence="2 4" id="KW-0805">Transcription regulation</keyword>
<dbReference type="InParanoid" id="D4H832"/>
<keyword evidence="4 6" id="KW-0808">Transferase</keyword>
<dbReference type="HOGENOM" id="CLU_094234_2_1_0"/>
<dbReference type="AlphaFoldDB" id="D4H832"/>
<comment type="function">
    <text evidence="4">Also displays a weak uracil phosphoribosyltransferase activity which is not physiologically significant.</text>
</comment>
<proteinExistence type="inferred from homology"/>
<dbReference type="eggNOG" id="COG2065">
    <property type="taxonomic scope" value="Bacteria"/>
</dbReference>
<gene>
    <name evidence="4" type="primary">pyrR</name>
    <name evidence="6" type="ordered locus">Dacet_1411</name>
</gene>
<dbReference type="InterPro" id="IPR000836">
    <property type="entry name" value="PRTase_dom"/>
</dbReference>
<dbReference type="NCBIfam" id="NF003549">
    <property type="entry name" value="PRK05205.1-5"/>
    <property type="match status" value="1"/>
</dbReference>
<evidence type="ECO:0000256" key="4">
    <source>
        <dbReference type="HAMAP-Rule" id="MF_01219"/>
    </source>
</evidence>